<keyword evidence="3" id="KW-1185">Reference proteome</keyword>
<proteinExistence type="predicted"/>
<dbReference type="Proteomes" id="UP001392437">
    <property type="component" value="Unassembled WGS sequence"/>
</dbReference>
<feature type="compositionally biased region" description="Low complexity" evidence="1">
    <location>
        <begin position="11"/>
        <end position="23"/>
    </location>
</feature>
<evidence type="ECO:0000256" key="1">
    <source>
        <dbReference type="SAM" id="MobiDB-lite"/>
    </source>
</evidence>
<accession>A0AAW0R6G8</accession>
<evidence type="ECO:0000313" key="3">
    <source>
        <dbReference type="Proteomes" id="UP001392437"/>
    </source>
</evidence>
<gene>
    <name evidence="2" type="ORF">PG999_001770</name>
</gene>
<dbReference type="EMBL" id="JAQQWP010000002">
    <property type="protein sequence ID" value="KAK8129390.1"/>
    <property type="molecule type" value="Genomic_DNA"/>
</dbReference>
<sequence length="101" mass="11518">MSSPISDNTYSTATPPRTSSPPTEEQLKEWRCNLMLTMACRIAIFRVEHPETRQSHVWRTATEVFQTELNGLENAEDFERARGNMEKALDLAKEMAKSGDE</sequence>
<organism evidence="2 3">
    <name type="scientific">Apiospora kogelbergensis</name>
    <dbReference type="NCBI Taxonomy" id="1337665"/>
    <lineage>
        <taxon>Eukaryota</taxon>
        <taxon>Fungi</taxon>
        <taxon>Dikarya</taxon>
        <taxon>Ascomycota</taxon>
        <taxon>Pezizomycotina</taxon>
        <taxon>Sordariomycetes</taxon>
        <taxon>Xylariomycetidae</taxon>
        <taxon>Amphisphaeriales</taxon>
        <taxon>Apiosporaceae</taxon>
        <taxon>Apiospora</taxon>
    </lineage>
</organism>
<reference evidence="2 3" key="1">
    <citation type="submission" date="2023-01" db="EMBL/GenBank/DDBJ databases">
        <title>Analysis of 21 Apiospora genomes using comparative genomics revels a genus with tremendous synthesis potential of carbohydrate active enzymes and secondary metabolites.</title>
        <authorList>
            <person name="Sorensen T."/>
        </authorList>
    </citation>
    <scope>NUCLEOTIDE SEQUENCE [LARGE SCALE GENOMIC DNA]</scope>
    <source>
        <strain evidence="2 3">CBS 117206</strain>
    </source>
</reference>
<protein>
    <submittedName>
        <fullName evidence="2">Uncharacterized protein</fullName>
    </submittedName>
</protein>
<dbReference type="AlphaFoldDB" id="A0AAW0R6G8"/>
<comment type="caution">
    <text evidence="2">The sequence shown here is derived from an EMBL/GenBank/DDBJ whole genome shotgun (WGS) entry which is preliminary data.</text>
</comment>
<feature type="compositionally biased region" description="Polar residues" evidence="1">
    <location>
        <begin position="1"/>
        <end position="10"/>
    </location>
</feature>
<name>A0AAW0R6G8_9PEZI</name>
<feature type="region of interest" description="Disordered" evidence="1">
    <location>
        <begin position="1"/>
        <end position="25"/>
    </location>
</feature>
<evidence type="ECO:0000313" key="2">
    <source>
        <dbReference type="EMBL" id="KAK8129390.1"/>
    </source>
</evidence>